<dbReference type="OrthoDB" id="9800184at2"/>
<accession>A0A1H0I258</accession>
<evidence type="ECO:0000313" key="4">
    <source>
        <dbReference type="Proteomes" id="UP000198741"/>
    </source>
</evidence>
<dbReference type="EMBL" id="LT629710">
    <property type="protein sequence ID" value="SDO25161.1"/>
    <property type="molecule type" value="Genomic_DNA"/>
</dbReference>
<evidence type="ECO:0000259" key="2">
    <source>
        <dbReference type="PROSITE" id="PS51387"/>
    </source>
</evidence>
<dbReference type="STRING" id="1090615.SAMN04515671_0307"/>
<dbReference type="Gene3D" id="3.30.465.10">
    <property type="match status" value="1"/>
</dbReference>
<feature type="domain" description="FAD-binding PCMH-type" evidence="2">
    <location>
        <begin position="17"/>
        <end position="183"/>
    </location>
</feature>
<dbReference type="RefSeq" id="WP_090474229.1">
    <property type="nucleotide sequence ID" value="NZ_LT629710.1"/>
</dbReference>
<evidence type="ECO:0000256" key="1">
    <source>
        <dbReference type="ARBA" id="ARBA00023002"/>
    </source>
</evidence>
<dbReference type="PANTHER" id="PTHR43762">
    <property type="entry name" value="L-GULONOLACTONE OXIDASE"/>
    <property type="match status" value="1"/>
</dbReference>
<dbReference type="Pfam" id="PF01565">
    <property type="entry name" value="FAD_binding_4"/>
    <property type="match status" value="1"/>
</dbReference>
<sequence>MTTDPTTVERTNWAGNVTFSAARFHGPTSVPELQRIVAGARAVRTLGSGHSFNRIADTAGDLVSVSGLPTVLELDSAAGQVKVSAGTRYGELGRFLQRQGFALHNTGSLPHISVAGASATGTHGSGVGNGNLATIVSAIEIVGPGGDLVSLSRRADGEPFNGMVLALGALGVMTSLTLEVVPTFDIRQDVFEELNATTLDEHFQEIMASGYSVSVFTDWTTPGRYQVWRKSRVDAFTGTDDFFGGIPAAVDVNPVPGMPGENATAQLGVPGPWNERLPHFRLEFTPSSGDELQAEYLLPLAQAAAARQALEEISSLIAPVLMISEFRAIAGDDLWISPSHRQDSVAFHFTFRPDPVALAPVTAAIEAALAPFGARPHWGKVFATAPEVLDTLYPRMDDFRGLLRTYDPAGKFRNELVERLIRV</sequence>
<dbReference type="Gene3D" id="3.30.70.2530">
    <property type="match status" value="1"/>
</dbReference>
<dbReference type="Gene3D" id="1.10.45.10">
    <property type="entry name" value="Vanillyl-alcohol Oxidase, Chain A, domain 4"/>
    <property type="match status" value="1"/>
</dbReference>
<name>A0A1H0I258_9ACTN</name>
<evidence type="ECO:0000313" key="3">
    <source>
        <dbReference type="EMBL" id="SDO25161.1"/>
    </source>
</evidence>
<dbReference type="SUPFAM" id="SSF56176">
    <property type="entry name" value="FAD-binding/transporter-associated domain-like"/>
    <property type="match status" value="1"/>
</dbReference>
<dbReference type="Gene3D" id="3.30.70.2520">
    <property type="match status" value="1"/>
</dbReference>
<dbReference type="InterPro" id="IPR036318">
    <property type="entry name" value="FAD-bd_PCMH-like_sf"/>
</dbReference>
<gene>
    <name evidence="3" type="ORF">SAMN04515671_0307</name>
</gene>
<dbReference type="GO" id="GO:0080049">
    <property type="term" value="F:L-gulono-1,4-lactone dehydrogenase activity"/>
    <property type="evidence" value="ECO:0007669"/>
    <property type="project" value="TreeGrafter"/>
</dbReference>
<dbReference type="InterPro" id="IPR016166">
    <property type="entry name" value="FAD-bd_PCMH"/>
</dbReference>
<dbReference type="InterPro" id="IPR007173">
    <property type="entry name" value="ALO_C"/>
</dbReference>
<proteinExistence type="predicted"/>
<dbReference type="InterPro" id="IPR010031">
    <property type="entry name" value="FAD_lactone_oxidase-like"/>
</dbReference>
<dbReference type="PANTHER" id="PTHR43762:SF1">
    <property type="entry name" value="D-ARABINONO-1,4-LACTONE OXIDASE"/>
    <property type="match status" value="1"/>
</dbReference>
<keyword evidence="1" id="KW-0560">Oxidoreductase</keyword>
<dbReference type="PROSITE" id="PS51387">
    <property type="entry name" value="FAD_PCMH"/>
    <property type="match status" value="1"/>
</dbReference>
<organism evidence="3 4">
    <name type="scientific">Nakamurella panacisegetis</name>
    <dbReference type="NCBI Taxonomy" id="1090615"/>
    <lineage>
        <taxon>Bacteria</taxon>
        <taxon>Bacillati</taxon>
        <taxon>Actinomycetota</taxon>
        <taxon>Actinomycetes</taxon>
        <taxon>Nakamurellales</taxon>
        <taxon>Nakamurellaceae</taxon>
        <taxon>Nakamurella</taxon>
    </lineage>
</organism>
<dbReference type="GO" id="GO:0003885">
    <property type="term" value="F:D-arabinono-1,4-lactone oxidase activity"/>
    <property type="evidence" value="ECO:0007669"/>
    <property type="project" value="InterPro"/>
</dbReference>
<dbReference type="Pfam" id="PF04030">
    <property type="entry name" value="ALO"/>
    <property type="match status" value="1"/>
</dbReference>
<dbReference type="GO" id="GO:0071949">
    <property type="term" value="F:FAD binding"/>
    <property type="evidence" value="ECO:0007669"/>
    <property type="project" value="InterPro"/>
</dbReference>
<dbReference type="PIRSF" id="PIRSF000136">
    <property type="entry name" value="LGO_GLO"/>
    <property type="match status" value="1"/>
</dbReference>
<reference evidence="3 4" key="1">
    <citation type="submission" date="2016-10" db="EMBL/GenBank/DDBJ databases">
        <authorList>
            <person name="de Groot N.N."/>
        </authorList>
    </citation>
    <scope>NUCLEOTIDE SEQUENCE [LARGE SCALE GENOMIC DNA]</scope>
    <source>
        <strain evidence="4">P4-7,KCTC 19426,CECT 7604</strain>
    </source>
</reference>
<dbReference type="AlphaFoldDB" id="A0A1H0I258"/>
<dbReference type="Proteomes" id="UP000198741">
    <property type="component" value="Chromosome I"/>
</dbReference>
<dbReference type="InterPro" id="IPR016171">
    <property type="entry name" value="Vanillyl_alc_oxidase_C-sub2"/>
</dbReference>
<dbReference type="InterPro" id="IPR006094">
    <property type="entry name" value="Oxid_FAD_bind_N"/>
</dbReference>
<dbReference type="InterPro" id="IPR016167">
    <property type="entry name" value="FAD-bd_PCMH_sub1"/>
</dbReference>
<dbReference type="GO" id="GO:0016020">
    <property type="term" value="C:membrane"/>
    <property type="evidence" value="ECO:0007669"/>
    <property type="project" value="InterPro"/>
</dbReference>
<protein>
    <submittedName>
        <fullName evidence="3">Xylitol oxidase</fullName>
    </submittedName>
</protein>
<dbReference type="InterPro" id="IPR016169">
    <property type="entry name" value="FAD-bd_PCMH_sub2"/>
</dbReference>
<keyword evidence="4" id="KW-1185">Reference proteome</keyword>
<dbReference type="Gene3D" id="3.30.43.10">
    <property type="entry name" value="Uridine Diphospho-n-acetylenolpyruvylglucosamine Reductase, domain 2"/>
    <property type="match status" value="1"/>
</dbReference>